<comment type="caution">
    <text evidence="1">The sequence shown here is derived from an EMBL/GenBank/DDBJ whole genome shotgun (WGS) entry which is preliminary data.</text>
</comment>
<organism evidence="1 2">
    <name type="scientific">Fontibacillus phaseoli</name>
    <dbReference type="NCBI Taxonomy" id="1416533"/>
    <lineage>
        <taxon>Bacteria</taxon>
        <taxon>Bacillati</taxon>
        <taxon>Bacillota</taxon>
        <taxon>Bacilli</taxon>
        <taxon>Bacillales</taxon>
        <taxon>Paenibacillaceae</taxon>
        <taxon>Fontibacillus</taxon>
    </lineage>
</organism>
<protein>
    <submittedName>
        <fullName evidence="1">Uncharacterized protein DUF326</fullName>
    </submittedName>
</protein>
<dbReference type="InterPro" id="IPR044543">
    <property type="entry name" value="YHJQ-like"/>
</dbReference>
<accession>A0A369B6E5</accession>
<dbReference type="AlphaFoldDB" id="A0A369B6E5"/>
<dbReference type="RefSeq" id="WP_114498221.1">
    <property type="nucleotide sequence ID" value="NZ_QPJW01000010.1"/>
</dbReference>
<reference evidence="1 2" key="1">
    <citation type="submission" date="2018-07" db="EMBL/GenBank/DDBJ databases">
        <title>Genomic Encyclopedia of Type Strains, Phase III (KMG-III): the genomes of soil and plant-associated and newly described type strains.</title>
        <authorList>
            <person name="Whitman W."/>
        </authorList>
    </citation>
    <scope>NUCLEOTIDE SEQUENCE [LARGE SCALE GENOMIC DNA]</scope>
    <source>
        <strain evidence="1 2">CECT 8333</strain>
    </source>
</reference>
<dbReference type="PANTHER" id="PTHR37310">
    <property type="entry name" value="CYTOPLASMIC PROTEIN-RELATED"/>
    <property type="match status" value="1"/>
</dbReference>
<name>A0A369B6E5_9BACL</name>
<dbReference type="EMBL" id="QPJW01000010">
    <property type="protein sequence ID" value="RCX17090.1"/>
    <property type="molecule type" value="Genomic_DNA"/>
</dbReference>
<sequence>MIQEKYREYIDACLQCMNACNYCYVSSLKEYELAMLRDCIRLNRECADICAFTAEALSRNTPFAKEICQLCVKACEACAEECEKHEHEHCKDCAAMCRQCAEICRKMNGAA</sequence>
<dbReference type="CDD" id="cd08026">
    <property type="entry name" value="DUF326"/>
    <property type="match status" value="1"/>
</dbReference>
<dbReference type="OrthoDB" id="5396211at2"/>
<dbReference type="Pfam" id="PF03860">
    <property type="entry name" value="Csp"/>
    <property type="match status" value="1"/>
</dbReference>
<evidence type="ECO:0000313" key="1">
    <source>
        <dbReference type="EMBL" id="RCX17090.1"/>
    </source>
</evidence>
<keyword evidence="2" id="KW-1185">Reference proteome</keyword>
<dbReference type="Gene3D" id="1.20.1270.360">
    <property type="match status" value="1"/>
</dbReference>
<dbReference type="PANTHER" id="PTHR37310:SF1">
    <property type="entry name" value="CYTOPLASMIC PROTEIN"/>
    <property type="match status" value="1"/>
</dbReference>
<gene>
    <name evidence="1" type="ORF">DFP94_110152</name>
</gene>
<dbReference type="Proteomes" id="UP000253090">
    <property type="component" value="Unassembled WGS sequence"/>
</dbReference>
<proteinExistence type="predicted"/>
<evidence type="ECO:0000313" key="2">
    <source>
        <dbReference type="Proteomes" id="UP000253090"/>
    </source>
</evidence>
<dbReference type="InterPro" id="IPR005560">
    <property type="entry name" value="Csp_YhjQ"/>
</dbReference>